<proteinExistence type="predicted"/>
<dbReference type="PANTHER" id="PTHR37715:SF1">
    <property type="entry name" value="OS01G0120700 PROTEIN"/>
    <property type="match status" value="1"/>
</dbReference>
<accession>A0A922EPE7</accession>
<comment type="caution">
    <text evidence="2">The sequence shown here is derived from an EMBL/GenBank/DDBJ whole genome shotgun (WGS) entry which is preliminary data.</text>
</comment>
<dbReference type="AlphaFoldDB" id="A0A922EPE7"/>
<dbReference type="Proteomes" id="UP000811246">
    <property type="component" value="Chromosome 6"/>
</dbReference>
<sequence length="129" mass="14957">MDAKRFIQLVEEKKKRAVEKKDAPLKWEQKLEAAAEAKSDAEAKERKLKAAKHKRKSVSHSDSDSDGDSSDGGRKSNNRAHKRHRKYAHSNWGSDNEKCKEKKSKKKSRRQSYSSNDDSDDEYERYSDE</sequence>
<dbReference type="PANTHER" id="PTHR37715">
    <property type="entry name" value="OS01G0120700 PROTEIN"/>
    <property type="match status" value="1"/>
</dbReference>
<dbReference type="EMBL" id="CM031830">
    <property type="protein sequence ID" value="KAG6707099.1"/>
    <property type="molecule type" value="Genomic_DNA"/>
</dbReference>
<evidence type="ECO:0000256" key="1">
    <source>
        <dbReference type="SAM" id="MobiDB-lite"/>
    </source>
</evidence>
<protein>
    <submittedName>
        <fullName evidence="2">Uncharacterized protein</fullName>
    </submittedName>
</protein>
<feature type="compositionally biased region" description="Basic residues" evidence="1">
    <location>
        <begin position="76"/>
        <end position="88"/>
    </location>
</feature>
<organism evidence="2 3">
    <name type="scientific">Carya illinoinensis</name>
    <name type="common">Pecan</name>
    <dbReference type="NCBI Taxonomy" id="32201"/>
    <lineage>
        <taxon>Eukaryota</taxon>
        <taxon>Viridiplantae</taxon>
        <taxon>Streptophyta</taxon>
        <taxon>Embryophyta</taxon>
        <taxon>Tracheophyta</taxon>
        <taxon>Spermatophyta</taxon>
        <taxon>Magnoliopsida</taxon>
        <taxon>eudicotyledons</taxon>
        <taxon>Gunneridae</taxon>
        <taxon>Pentapetalae</taxon>
        <taxon>rosids</taxon>
        <taxon>fabids</taxon>
        <taxon>Fagales</taxon>
        <taxon>Juglandaceae</taxon>
        <taxon>Carya</taxon>
    </lineage>
</organism>
<gene>
    <name evidence="2" type="ORF">I3842_06G014700</name>
</gene>
<evidence type="ECO:0000313" key="2">
    <source>
        <dbReference type="EMBL" id="KAG6707099.1"/>
    </source>
</evidence>
<feature type="compositionally biased region" description="Basic residues" evidence="1">
    <location>
        <begin position="46"/>
        <end position="58"/>
    </location>
</feature>
<name>A0A922EPE7_CARIL</name>
<feature type="region of interest" description="Disordered" evidence="1">
    <location>
        <begin position="32"/>
        <end position="129"/>
    </location>
</feature>
<feature type="compositionally biased region" description="Basic and acidic residues" evidence="1">
    <location>
        <begin position="32"/>
        <end position="45"/>
    </location>
</feature>
<evidence type="ECO:0000313" key="3">
    <source>
        <dbReference type="Proteomes" id="UP000811246"/>
    </source>
</evidence>
<reference evidence="2" key="1">
    <citation type="submission" date="2021-01" db="EMBL/GenBank/DDBJ databases">
        <authorList>
            <person name="Lovell J.T."/>
            <person name="Bentley N."/>
            <person name="Bhattarai G."/>
            <person name="Jenkins J.W."/>
            <person name="Sreedasyam A."/>
            <person name="Alarcon Y."/>
            <person name="Bock C."/>
            <person name="Boston L."/>
            <person name="Carlson J."/>
            <person name="Cervantes K."/>
            <person name="Clermont K."/>
            <person name="Krom N."/>
            <person name="Kubenka K."/>
            <person name="Mamidi S."/>
            <person name="Mattison C."/>
            <person name="Monteros M."/>
            <person name="Pisani C."/>
            <person name="Plott C."/>
            <person name="Rajasekar S."/>
            <person name="Rhein H.S."/>
            <person name="Rohla C."/>
            <person name="Song M."/>
            <person name="Hilaire R.S."/>
            <person name="Shu S."/>
            <person name="Wells L."/>
            <person name="Wang X."/>
            <person name="Webber J."/>
            <person name="Heerema R.J."/>
            <person name="Klein P."/>
            <person name="Conner P."/>
            <person name="Grauke L."/>
            <person name="Grimwood J."/>
            <person name="Schmutz J."/>
            <person name="Randall J.J."/>
        </authorList>
    </citation>
    <scope>NUCLEOTIDE SEQUENCE</scope>
    <source>
        <tissue evidence="2">Leaf</tissue>
    </source>
</reference>
<feature type="compositionally biased region" description="Basic residues" evidence="1">
    <location>
        <begin position="101"/>
        <end position="110"/>
    </location>
</feature>